<evidence type="ECO:0000256" key="8">
    <source>
        <dbReference type="ARBA" id="ARBA00022898"/>
    </source>
</evidence>
<dbReference type="Proteomes" id="UP000824969">
    <property type="component" value="Chromosome"/>
</dbReference>
<name>A0ABN5XJY7_9EURY</name>
<protein>
    <recommendedName>
        <fullName evidence="4">glycogen phosphorylase</fullName>
        <ecNumber evidence="4">2.4.1.1</ecNumber>
    </recommendedName>
</protein>
<evidence type="ECO:0000256" key="9">
    <source>
        <dbReference type="ARBA" id="ARBA00023277"/>
    </source>
</evidence>
<comment type="catalytic activity">
    <reaction evidence="1">
        <text>[(1-&gt;4)-alpha-D-glucosyl](n) + phosphate = [(1-&gt;4)-alpha-D-glucosyl](n-1) + alpha-D-glucose 1-phosphate</text>
        <dbReference type="Rhea" id="RHEA:41732"/>
        <dbReference type="Rhea" id="RHEA-COMP:9584"/>
        <dbReference type="Rhea" id="RHEA-COMP:9586"/>
        <dbReference type="ChEBI" id="CHEBI:15444"/>
        <dbReference type="ChEBI" id="CHEBI:43474"/>
        <dbReference type="ChEBI" id="CHEBI:58601"/>
        <dbReference type="EC" id="2.4.1.1"/>
    </reaction>
</comment>
<gene>
    <name evidence="12" type="ORF">MchiMG62_14590</name>
</gene>
<comment type="similarity">
    <text evidence="3">Belongs to the glycogen phosphorylase family.</text>
</comment>
<reference evidence="12 13" key="1">
    <citation type="submission" date="2019-06" db="EMBL/GenBank/DDBJ databases">
        <title>Complete genome sequence of Methanoculleus chikugoensis strain MG62.</title>
        <authorList>
            <person name="Asakawa S."/>
            <person name="Dianou D."/>
        </authorList>
    </citation>
    <scope>NUCLEOTIDE SEQUENCE [LARGE SCALE GENOMIC DNA]</scope>
    <source>
        <strain evidence="12 13">MG62</strain>
    </source>
</reference>
<organism evidence="12 13">
    <name type="scientific">Methanoculleus chikugoensis</name>
    <dbReference type="NCBI Taxonomy" id="118126"/>
    <lineage>
        <taxon>Archaea</taxon>
        <taxon>Methanobacteriati</taxon>
        <taxon>Methanobacteriota</taxon>
        <taxon>Stenosarchaea group</taxon>
        <taxon>Methanomicrobia</taxon>
        <taxon>Methanomicrobiales</taxon>
        <taxon>Methanomicrobiaceae</taxon>
        <taxon>Methanoculleus</taxon>
    </lineage>
</organism>
<evidence type="ECO:0000256" key="5">
    <source>
        <dbReference type="ARBA" id="ARBA00022533"/>
    </source>
</evidence>
<accession>A0ABN5XJY7</accession>
<dbReference type="InterPro" id="IPR035090">
    <property type="entry name" value="Pyridoxal_P_attach_site"/>
</dbReference>
<sequence>MEYSIHDQFDHVPERLSGLVDLAYNLWWSWNAEARTLFKQLNNQAWKASVHNPVRMLREIPVEFLNRAAADPAYCHRYEIVMRRFRKYMSAAGTWFSEEYGERSPLPVAYFSAEYGLHHSLPIYAGGLGFLAGDHLKEASDLGFPMVAVGFLYSQGYLHQQVNSDGWQEDVTEPFDRDAAPVVPVLDADGEDLVVRVPHIDPPIYVAVRKVQVGRIPLYLLDTDIPCNDSGNRGISSRLYAGDREQRLRQEIVLGIGGRKVLHTLGIEYAAVHLNEGHPAFALLERIRERVERGMEFEEALREVRATSVFTTHTPVPAGHDVFSVDLIDRYFAPYYTALGIDRTRFLQLGVHPESPVSGFNMTAFALRASEHHNGVSRANGAVASDMWRCLWPGPEEAAAPIDYVTNGVHVPTWLNPRMKALYDRHIGPTSPDWLPEHDDPAIWELVDEIPDAELWELHLRLKAKLINRLRERERLRWTTRSGGAPNPAAGGGFLNPSVLTIGFARRFSTYKRAYLIFEDPERLKRILNNPWRPVQIIFAGKAHPADNEGKEVLRQIYRYTQDPAFGGRVAFIEDYNDQVARYLVHGVDVWLNNPLPPMEASGTSGMKASLNGVLNLSIMDGWWIEGYNGGNGWAFGETAADCEARDGVDAAAIYDLLENEVVPLYYDRSIDGIPHGWVTMMKESIKSNGPRFSSRRMVKEYVARYYPSLLKAAGAAYARTPATAKPRQSPAWNPQVREMEADDPFSP</sequence>
<dbReference type="InterPro" id="IPR052182">
    <property type="entry name" value="Glycogen/Maltodextrin_Phosph"/>
</dbReference>
<evidence type="ECO:0000313" key="13">
    <source>
        <dbReference type="Proteomes" id="UP000824969"/>
    </source>
</evidence>
<dbReference type="Pfam" id="PF00343">
    <property type="entry name" value="Phosphorylase"/>
    <property type="match status" value="1"/>
</dbReference>
<dbReference type="GeneID" id="66130982"/>
<keyword evidence="7" id="KW-0808">Transferase</keyword>
<evidence type="ECO:0000259" key="11">
    <source>
        <dbReference type="Pfam" id="PF11897"/>
    </source>
</evidence>
<proteinExistence type="inferred from homology"/>
<dbReference type="EMBL" id="AP019781">
    <property type="protein sequence ID" value="BBL68278.1"/>
    <property type="molecule type" value="Genomic_DNA"/>
</dbReference>
<evidence type="ECO:0000256" key="10">
    <source>
        <dbReference type="SAM" id="MobiDB-lite"/>
    </source>
</evidence>
<evidence type="ECO:0000256" key="4">
    <source>
        <dbReference type="ARBA" id="ARBA00012591"/>
    </source>
</evidence>
<evidence type="ECO:0000256" key="1">
    <source>
        <dbReference type="ARBA" id="ARBA00001275"/>
    </source>
</evidence>
<keyword evidence="5" id="KW-0021">Allosteric enzyme</keyword>
<dbReference type="PIRSF" id="PIRSF000460">
    <property type="entry name" value="Pprylas_GlgP"/>
    <property type="match status" value="1"/>
</dbReference>
<dbReference type="InterPro" id="IPR024517">
    <property type="entry name" value="Glycogen_phosphorylase_DUF3417"/>
</dbReference>
<dbReference type="InterPro" id="IPR011834">
    <property type="entry name" value="Agluc_phsphrylas"/>
</dbReference>
<keyword evidence="8" id="KW-0663">Pyridoxal phosphate</keyword>
<comment type="cofactor">
    <cofactor evidence="2">
        <name>pyridoxal 5'-phosphate</name>
        <dbReference type="ChEBI" id="CHEBI:597326"/>
    </cofactor>
</comment>
<evidence type="ECO:0000256" key="2">
    <source>
        <dbReference type="ARBA" id="ARBA00001933"/>
    </source>
</evidence>
<dbReference type="PROSITE" id="PS00102">
    <property type="entry name" value="PHOSPHORYLASE"/>
    <property type="match status" value="1"/>
</dbReference>
<evidence type="ECO:0000256" key="6">
    <source>
        <dbReference type="ARBA" id="ARBA00022676"/>
    </source>
</evidence>
<dbReference type="PANTHER" id="PTHR42655:SF1">
    <property type="entry name" value="GLYCOGEN PHOSPHORYLASE"/>
    <property type="match status" value="1"/>
</dbReference>
<dbReference type="NCBIfam" id="TIGR02094">
    <property type="entry name" value="more_P_ylases"/>
    <property type="match status" value="1"/>
</dbReference>
<feature type="domain" description="DUF3417" evidence="11">
    <location>
        <begin position="12"/>
        <end position="121"/>
    </location>
</feature>
<feature type="region of interest" description="Disordered" evidence="10">
    <location>
        <begin position="721"/>
        <end position="748"/>
    </location>
</feature>
<dbReference type="InterPro" id="IPR000811">
    <property type="entry name" value="Glyco_trans_35"/>
</dbReference>
<evidence type="ECO:0000256" key="3">
    <source>
        <dbReference type="ARBA" id="ARBA00006047"/>
    </source>
</evidence>
<dbReference type="PANTHER" id="PTHR42655">
    <property type="entry name" value="GLYCOGEN PHOSPHORYLASE"/>
    <property type="match status" value="1"/>
</dbReference>
<dbReference type="RefSeq" id="WP_221056417.1">
    <property type="nucleotide sequence ID" value="NZ_AP019781.1"/>
</dbReference>
<evidence type="ECO:0000313" key="12">
    <source>
        <dbReference type="EMBL" id="BBL68278.1"/>
    </source>
</evidence>
<keyword evidence="13" id="KW-1185">Reference proteome</keyword>
<keyword evidence="6" id="KW-0328">Glycosyltransferase</keyword>
<evidence type="ECO:0000256" key="7">
    <source>
        <dbReference type="ARBA" id="ARBA00022679"/>
    </source>
</evidence>
<dbReference type="EC" id="2.4.1.1" evidence="4"/>
<dbReference type="Pfam" id="PF11897">
    <property type="entry name" value="DUF3417"/>
    <property type="match status" value="1"/>
</dbReference>
<keyword evidence="9" id="KW-0119">Carbohydrate metabolism</keyword>